<evidence type="ECO:0000313" key="1">
    <source>
        <dbReference type="EMBL" id="KAL1236927.1"/>
    </source>
</evidence>
<gene>
    <name evidence="1" type="ORF">TSPI_08606</name>
</gene>
<organism evidence="1 2">
    <name type="scientific">Trichinella spiralis</name>
    <name type="common">Trichina worm</name>
    <dbReference type="NCBI Taxonomy" id="6334"/>
    <lineage>
        <taxon>Eukaryota</taxon>
        <taxon>Metazoa</taxon>
        <taxon>Ecdysozoa</taxon>
        <taxon>Nematoda</taxon>
        <taxon>Enoplea</taxon>
        <taxon>Dorylaimia</taxon>
        <taxon>Trichinellida</taxon>
        <taxon>Trichinellidae</taxon>
        <taxon>Trichinella</taxon>
    </lineage>
</organism>
<reference evidence="1 2" key="1">
    <citation type="submission" date="2024-07" db="EMBL/GenBank/DDBJ databases">
        <title>Enhanced genomic and transcriptomic resources for Trichinella pseudospiralis and T. spiralis underpin the discovery of pronounced molecular differences between stages and species.</title>
        <authorList>
            <person name="Pasi K.K."/>
            <person name="La Rosa G."/>
            <person name="Gomez-Morales M.A."/>
            <person name="Tosini F."/>
            <person name="Sumanam S."/>
            <person name="Young N.D."/>
            <person name="Chang B.C."/>
            <person name="Robin G.B."/>
        </authorList>
    </citation>
    <scope>NUCLEOTIDE SEQUENCE [LARGE SCALE GENOMIC DNA]</scope>
    <source>
        <strain evidence="1">ISS534</strain>
    </source>
</reference>
<proteinExistence type="predicted"/>
<sequence length="133" mass="14195">MEVPDIVVTFKQGDEDSTSLDVVFEADSTPPTQTAGSLSVDDTARDGGEPLLVKPFLTVKAGSGPALPLRRHSDVLPSSYGSLCFDVNKKTGVEASTLPSGSTHPHHRRGSFLYRIDSDAELTHSTPRVSDSQ</sequence>
<evidence type="ECO:0000313" key="2">
    <source>
        <dbReference type="Proteomes" id="UP001558632"/>
    </source>
</evidence>
<comment type="caution">
    <text evidence="1">The sequence shown here is derived from an EMBL/GenBank/DDBJ whole genome shotgun (WGS) entry which is preliminary data.</text>
</comment>
<protein>
    <submittedName>
        <fullName evidence="1">D-alanine--D-alanine ligase</fullName>
    </submittedName>
</protein>
<keyword evidence="2" id="KW-1185">Reference proteome</keyword>
<dbReference type="EMBL" id="JBEUSY010000358">
    <property type="protein sequence ID" value="KAL1236927.1"/>
    <property type="molecule type" value="Genomic_DNA"/>
</dbReference>
<dbReference type="GO" id="GO:0016874">
    <property type="term" value="F:ligase activity"/>
    <property type="evidence" value="ECO:0007669"/>
    <property type="project" value="UniProtKB-KW"/>
</dbReference>
<dbReference type="Proteomes" id="UP001558632">
    <property type="component" value="Unassembled WGS sequence"/>
</dbReference>
<keyword evidence="1" id="KW-0436">Ligase</keyword>
<accession>A0ABR3KFG4</accession>
<name>A0ABR3KFG4_TRISP</name>